<dbReference type="AlphaFoldDB" id="A0A8K0JIR2"/>
<evidence type="ECO:0000256" key="1">
    <source>
        <dbReference type="SAM" id="MobiDB-lite"/>
    </source>
</evidence>
<organism evidence="2 3">
    <name type="scientific">Filobasidium floriforme</name>
    <dbReference type="NCBI Taxonomy" id="5210"/>
    <lineage>
        <taxon>Eukaryota</taxon>
        <taxon>Fungi</taxon>
        <taxon>Dikarya</taxon>
        <taxon>Basidiomycota</taxon>
        <taxon>Agaricomycotina</taxon>
        <taxon>Tremellomycetes</taxon>
        <taxon>Filobasidiales</taxon>
        <taxon>Filobasidiaceae</taxon>
        <taxon>Filobasidium</taxon>
    </lineage>
</organism>
<name>A0A8K0JIR2_9TREE</name>
<comment type="caution">
    <text evidence="2">The sequence shown here is derived from an EMBL/GenBank/DDBJ whole genome shotgun (WGS) entry which is preliminary data.</text>
</comment>
<feature type="region of interest" description="Disordered" evidence="1">
    <location>
        <begin position="1"/>
        <end position="27"/>
    </location>
</feature>
<sequence length="217" mass="24240">MEKDGESSYEGDQPGSDSSTAAPSSLSQATGATAWAVSADRTFQSGVSDRKTVSQALMYHFSAMETIAAKCSTTTPTEGEEDQKVTGQPMTLDEAERLLHAAGQVPLQGKEFHRYEAHGVWHYRIYHRSSPTTLVGLLTWRISPEFLMQDVKKECEKFPEQLGDVAELTCVWHHLKGMQDGDWTTWDSFEEFHEKYFPEPVVAKHQSDDESSGDEST</sequence>
<accession>A0A8K0JIR2</accession>
<reference evidence="2" key="1">
    <citation type="submission" date="2020-04" db="EMBL/GenBank/DDBJ databases">
        <title>Analysis of mating type loci in Filobasidium floriforme.</title>
        <authorList>
            <person name="Nowrousian M."/>
        </authorList>
    </citation>
    <scope>NUCLEOTIDE SEQUENCE</scope>
    <source>
        <strain evidence="2">CBS 6242</strain>
    </source>
</reference>
<proteinExistence type="predicted"/>
<keyword evidence="3" id="KW-1185">Reference proteome</keyword>
<protein>
    <submittedName>
        <fullName evidence="2">Uncharacterized protein</fullName>
    </submittedName>
</protein>
<gene>
    <name evidence="2" type="ORF">FFLO_04701</name>
</gene>
<dbReference type="EMBL" id="JABELV010000104">
    <property type="protein sequence ID" value="KAG7530923.1"/>
    <property type="molecule type" value="Genomic_DNA"/>
</dbReference>
<dbReference type="Proteomes" id="UP000812966">
    <property type="component" value="Unassembled WGS sequence"/>
</dbReference>
<feature type="compositionally biased region" description="Low complexity" evidence="1">
    <location>
        <begin position="16"/>
        <end position="27"/>
    </location>
</feature>
<evidence type="ECO:0000313" key="2">
    <source>
        <dbReference type="EMBL" id="KAG7530923.1"/>
    </source>
</evidence>
<evidence type="ECO:0000313" key="3">
    <source>
        <dbReference type="Proteomes" id="UP000812966"/>
    </source>
</evidence>